<dbReference type="Proteomes" id="UP000199630">
    <property type="component" value="Unassembled WGS sequence"/>
</dbReference>
<evidence type="ECO:0000313" key="4">
    <source>
        <dbReference type="Proteomes" id="UP000199630"/>
    </source>
</evidence>
<protein>
    <recommendedName>
        <fullName evidence="2">Hydrogenase expression/formation protein</fullName>
    </recommendedName>
</protein>
<dbReference type="PIRSF" id="PIRSF038934">
    <property type="entry name" value="HyaE_HupG"/>
    <property type="match status" value="1"/>
</dbReference>
<dbReference type="InterPro" id="IPR036249">
    <property type="entry name" value="Thioredoxin-like_sf"/>
</dbReference>
<dbReference type="CDD" id="cd02965">
    <property type="entry name" value="HyaE"/>
    <property type="match status" value="1"/>
</dbReference>
<dbReference type="STRING" id="588602.SAMN04487991_1368"/>
<proteinExistence type="inferred from homology"/>
<evidence type="ECO:0000313" key="3">
    <source>
        <dbReference type="EMBL" id="SFJ08605.1"/>
    </source>
</evidence>
<dbReference type="Gene3D" id="3.40.30.10">
    <property type="entry name" value="Glutaredoxin"/>
    <property type="match status" value="1"/>
</dbReference>
<gene>
    <name evidence="3" type="ORF">SAMN04487991_1368</name>
</gene>
<keyword evidence="4" id="KW-1185">Reference proteome</keyword>
<reference evidence="4" key="1">
    <citation type="submission" date="2016-10" db="EMBL/GenBank/DDBJ databases">
        <authorList>
            <person name="Varghese N."/>
            <person name="Submissions S."/>
        </authorList>
    </citation>
    <scope>NUCLEOTIDE SEQUENCE [LARGE SCALE GENOMIC DNA]</scope>
    <source>
        <strain evidence="4">DSM 26471</strain>
    </source>
</reference>
<dbReference type="RefSeq" id="WP_090059400.1">
    <property type="nucleotide sequence ID" value="NZ_FORH01000002.1"/>
</dbReference>
<evidence type="ECO:0000256" key="2">
    <source>
        <dbReference type="PIRNR" id="PIRNR038934"/>
    </source>
</evidence>
<organism evidence="3 4">
    <name type="scientific">Celeribacter neptunius</name>
    <dbReference type="NCBI Taxonomy" id="588602"/>
    <lineage>
        <taxon>Bacteria</taxon>
        <taxon>Pseudomonadati</taxon>
        <taxon>Pseudomonadota</taxon>
        <taxon>Alphaproteobacteria</taxon>
        <taxon>Rhodobacterales</taxon>
        <taxon>Roseobacteraceae</taxon>
        <taxon>Celeribacter</taxon>
    </lineage>
</organism>
<sequence length="128" mass="14190">MSHPLIDRLTSEFGWPQLDSMHDVTEFTSRPGAHVLFVPGDAKRNLETADVAVILPELKLAFQGRFDCAVVGDGIETALREATGVLKTPSLLTYRDGHFLAGIPKVRDWDDYMNRLAQILAMAVPEQV</sequence>
<dbReference type="AlphaFoldDB" id="A0A1I3NHG5"/>
<dbReference type="InterPro" id="IPR010893">
    <property type="entry name" value="NiFe-hyd_mat_HyaE"/>
</dbReference>
<name>A0A1I3NHG5_9RHOB</name>
<dbReference type="Pfam" id="PF07449">
    <property type="entry name" value="HyaE"/>
    <property type="match status" value="1"/>
</dbReference>
<dbReference type="SUPFAM" id="SSF52833">
    <property type="entry name" value="Thioredoxin-like"/>
    <property type="match status" value="1"/>
</dbReference>
<dbReference type="OrthoDB" id="6560050at2"/>
<evidence type="ECO:0000256" key="1">
    <source>
        <dbReference type="ARBA" id="ARBA00009004"/>
    </source>
</evidence>
<comment type="similarity">
    <text evidence="1 2">Belongs to the HupG/HyaE family.</text>
</comment>
<accession>A0A1I3NHG5</accession>
<dbReference type="EMBL" id="FORH01000002">
    <property type="protein sequence ID" value="SFJ08605.1"/>
    <property type="molecule type" value="Genomic_DNA"/>
</dbReference>